<gene>
    <name evidence="1" type="ORF">B4098_3475</name>
</gene>
<dbReference type="EMBL" id="LQYG01000108">
    <property type="protein sequence ID" value="KYC59620.1"/>
    <property type="molecule type" value="Genomic_DNA"/>
</dbReference>
<accession>A0A150JQP4</accession>
<dbReference type="Proteomes" id="UP000075288">
    <property type="component" value="Unassembled WGS sequence"/>
</dbReference>
<reference evidence="1 2" key="1">
    <citation type="submission" date="2016-01" db="EMBL/GenBank/DDBJ databases">
        <title>Genome Sequences of Twelve Sporeforming Bacillus Species Isolated from Foods.</title>
        <authorList>
            <person name="Berendsen E.M."/>
            <person name="Wells-Bennik M.H."/>
            <person name="Krawcyk A.O."/>
            <person name="De Jong A."/>
            <person name="Holsappel S."/>
            <person name="Eijlander R.T."/>
            <person name="Kuipers O.P."/>
        </authorList>
    </citation>
    <scope>NUCLEOTIDE SEQUENCE [LARGE SCALE GENOMIC DNA]</scope>
    <source>
        <strain evidence="1 2">B4098</strain>
    </source>
</reference>
<evidence type="ECO:0000313" key="1">
    <source>
        <dbReference type="EMBL" id="KYC59620.1"/>
    </source>
</evidence>
<proteinExistence type="predicted"/>
<protein>
    <submittedName>
        <fullName evidence="1">Uncharacterized protein</fullName>
    </submittedName>
</protein>
<comment type="caution">
    <text evidence="1">The sequence shown here is derived from an EMBL/GenBank/DDBJ whole genome shotgun (WGS) entry which is preliminary data.</text>
</comment>
<organism evidence="1 2">
    <name type="scientific">Heyndrickxia coagulans</name>
    <name type="common">Weizmannia coagulans</name>
    <dbReference type="NCBI Taxonomy" id="1398"/>
    <lineage>
        <taxon>Bacteria</taxon>
        <taxon>Bacillati</taxon>
        <taxon>Bacillota</taxon>
        <taxon>Bacilli</taxon>
        <taxon>Bacillales</taxon>
        <taxon>Bacillaceae</taxon>
        <taxon>Heyndrickxia</taxon>
    </lineage>
</organism>
<sequence>MNDKEIILSKIAEIVSRPGFFIKKNSEFKARLKCLGLNDLYEKYIDYLVPYFYNQGYAHKFENNNEEYDVFLGLDSIFSDLYKENRHEDIINLLKEITKSFNVRYISEESDEDFEELAKLYEILGLSITIEFDKVKVSACMESDFARVSEMFSVESWIKSNHKEVYDAYKSAIDAYTQGHSGACIESCRTSIVSIFSKYKGTENFAKWMRGVFNTSGDSATATVADLDRALKSDLKKEDLADFFNENKDGKLTKTKTIYMIYSMMSDYGTHRNENTIESPTIEDALFCLRLTDSILFWVYSKNK</sequence>
<name>A0A150JQP4_HEYCO</name>
<dbReference type="RefSeq" id="WP_000998178.1">
    <property type="nucleotide sequence ID" value="NZ_LQYG01000108.1"/>
</dbReference>
<dbReference type="AlphaFoldDB" id="A0A150JQP4"/>
<dbReference type="PATRIC" id="fig|1398.26.peg.1642"/>
<evidence type="ECO:0000313" key="2">
    <source>
        <dbReference type="Proteomes" id="UP000075288"/>
    </source>
</evidence>